<comment type="caution">
    <text evidence="2">The sequence shown here is derived from an EMBL/GenBank/DDBJ whole genome shotgun (WGS) entry which is preliminary data.</text>
</comment>
<dbReference type="RefSeq" id="XP_040747876.1">
    <property type="nucleotide sequence ID" value="XM_040884153.1"/>
</dbReference>
<name>A0A1Y1WMS5_9FUNG</name>
<protein>
    <recommendedName>
        <fullName evidence="4">WD40 repeat-like protein</fullName>
    </recommendedName>
</protein>
<evidence type="ECO:0008006" key="4">
    <source>
        <dbReference type="Google" id="ProtNLM"/>
    </source>
</evidence>
<dbReference type="GeneID" id="63800801"/>
<proteinExistence type="predicted"/>
<accession>A0A1Y1WMS5</accession>
<feature type="compositionally biased region" description="Low complexity" evidence="1">
    <location>
        <begin position="76"/>
        <end position="92"/>
    </location>
</feature>
<organism evidence="2 3">
    <name type="scientific">Linderina pennispora</name>
    <dbReference type="NCBI Taxonomy" id="61395"/>
    <lineage>
        <taxon>Eukaryota</taxon>
        <taxon>Fungi</taxon>
        <taxon>Fungi incertae sedis</taxon>
        <taxon>Zoopagomycota</taxon>
        <taxon>Kickxellomycotina</taxon>
        <taxon>Kickxellomycetes</taxon>
        <taxon>Kickxellales</taxon>
        <taxon>Kickxellaceae</taxon>
        <taxon>Linderina</taxon>
    </lineage>
</organism>
<evidence type="ECO:0000256" key="1">
    <source>
        <dbReference type="SAM" id="MobiDB-lite"/>
    </source>
</evidence>
<dbReference type="EMBL" id="MCFD01000001">
    <property type="protein sequence ID" value="ORX74665.1"/>
    <property type="molecule type" value="Genomic_DNA"/>
</dbReference>
<dbReference type="Proteomes" id="UP000193922">
    <property type="component" value="Unassembled WGS sequence"/>
</dbReference>
<gene>
    <name evidence="2" type="ORF">DL89DRAFT_20895</name>
</gene>
<feature type="region of interest" description="Disordered" evidence="1">
    <location>
        <begin position="65"/>
        <end position="136"/>
    </location>
</feature>
<reference evidence="2 3" key="1">
    <citation type="submission" date="2016-07" db="EMBL/GenBank/DDBJ databases">
        <title>Pervasive Adenine N6-methylation of Active Genes in Fungi.</title>
        <authorList>
            <consortium name="DOE Joint Genome Institute"/>
            <person name="Mondo S.J."/>
            <person name="Dannebaum R.O."/>
            <person name="Kuo R.C."/>
            <person name="Labutti K."/>
            <person name="Haridas S."/>
            <person name="Kuo A."/>
            <person name="Salamov A."/>
            <person name="Ahrendt S.R."/>
            <person name="Lipzen A."/>
            <person name="Sullivan W."/>
            <person name="Andreopoulos W.B."/>
            <person name="Clum A."/>
            <person name="Lindquist E."/>
            <person name="Daum C."/>
            <person name="Ramamoorthy G.K."/>
            <person name="Gryganskyi A."/>
            <person name="Culley D."/>
            <person name="Magnuson J.K."/>
            <person name="James T.Y."/>
            <person name="O'Malley M.A."/>
            <person name="Stajich J.E."/>
            <person name="Spatafora J.W."/>
            <person name="Visel A."/>
            <person name="Grigoriev I.V."/>
        </authorList>
    </citation>
    <scope>NUCLEOTIDE SEQUENCE [LARGE SCALE GENOMIC DNA]</scope>
    <source>
        <strain evidence="2 3">ATCC 12442</strain>
    </source>
</reference>
<evidence type="ECO:0000313" key="2">
    <source>
        <dbReference type="EMBL" id="ORX74665.1"/>
    </source>
</evidence>
<keyword evidence="3" id="KW-1185">Reference proteome</keyword>
<sequence>MAEAPLTCLACHQSPVVVGVGTIDGDVLVYDLRGSRTPLWKHRVATRKPLVSIDFAFEQSAMPVATGRRPSGVTMRSSVRKSGGSSDDSGIGSDHRRARPTAAPPSSRVVGREPRATGTRSTEPTQRDSVRPPHNPAIKAHHRQVLNQLLESAHKKEPRSEQCTWNHVAPRDRGVWEPGERCAAPRRRFGER</sequence>
<evidence type="ECO:0000313" key="3">
    <source>
        <dbReference type="Proteomes" id="UP000193922"/>
    </source>
</evidence>
<dbReference type="AlphaFoldDB" id="A0A1Y1WMS5"/>